<keyword evidence="6 14" id="KW-0679">Respiratory chain</keyword>
<name>A0ABQ4TLU7_9HYPH</name>
<reference evidence="17" key="2">
    <citation type="submission" date="2021-08" db="EMBL/GenBank/DDBJ databases">
        <authorList>
            <person name="Tani A."/>
            <person name="Ola A."/>
            <person name="Ogura Y."/>
            <person name="Katsura K."/>
            <person name="Hayashi T."/>
        </authorList>
    </citation>
    <scope>NUCLEOTIDE SEQUENCE</scope>
    <source>
        <strain evidence="17">DSM 23674</strain>
    </source>
</reference>
<evidence type="ECO:0000256" key="2">
    <source>
        <dbReference type="ARBA" id="ARBA00009578"/>
    </source>
</evidence>
<protein>
    <submittedName>
        <fullName evidence="17">Cytochrome bo(3) ubiquinol oxidase subunit 1</fullName>
    </submittedName>
</protein>
<dbReference type="PRINTS" id="PR01165">
    <property type="entry name" value="CYCOXIDASEI"/>
</dbReference>
<feature type="transmembrane region" description="Helical" evidence="15">
    <location>
        <begin position="606"/>
        <end position="624"/>
    </location>
</feature>
<organism evidence="17 18">
    <name type="scientific">Methylobacterium thuringiense</name>
    <dbReference type="NCBI Taxonomy" id="1003091"/>
    <lineage>
        <taxon>Bacteria</taxon>
        <taxon>Pseudomonadati</taxon>
        <taxon>Pseudomonadota</taxon>
        <taxon>Alphaproteobacteria</taxon>
        <taxon>Hyphomicrobiales</taxon>
        <taxon>Methylobacteriaceae</taxon>
        <taxon>Methylobacterium</taxon>
    </lineage>
</organism>
<dbReference type="SUPFAM" id="SSF81442">
    <property type="entry name" value="Cytochrome c oxidase subunit I-like"/>
    <property type="match status" value="1"/>
</dbReference>
<feature type="transmembrane region" description="Helical" evidence="15">
    <location>
        <begin position="360"/>
        <end position="377"/>
    </location>
</feature>
<dbReference type="PROSITE" id="PS00077">
    <property type="entry name" value="COX1_CUB"/>
    <property type="match status" value="1"/>
</dbReference>
<feature type="domain" description="Cytochrome oxidase subunit I profile" evidence="16">
    <location>
        <begin position="52"/>
        <end position="575"/>
    </location>
</feature>
<feature type="transmembrane region" description="Helical" evidence="15">
    <location>
        <begin position="115"/>
        <end position="143"/>
    </location>
</feature>
<evidence type="ECO:0000313" key="17">
    <source>
        <dbReference type="EMBL" id="GJE55839.1"/>
    </source>
</evidence>
<feature type="transmembrane region" description="Helical" evidence="15">
    <location>
        <begin position="246"/>
        <end position="271"/>
    </location>
</feature>
<feature type="transmembrane region" description="Helical" evidence="15">
    <location>
        <begin position="291"/>
        <end position="314"/>
    </location>
</feature>
<accession>A0ABQ4TLU7</accession>
<evidence type="ECO:0000256" key="4">
    <source>
        <dbReference type="ARBA" id="ARBA00022475"/>
    </source>
</evidence>
<comment type="subcellular location">
    <subcellularLocation>
        <location evidence="1">Cell membrane</location>
        <topology evidence="1">Multi-pass membrane protein</topology>
    </subcellularLocation>
</comment>
<feature type="transmembrane region" description="Helical" evidence="15">
    <location>
        <begin position="510"/>
        <end position="534"/>
    </location>
</feature>
<keyword evidence="4" id="KW-1003">Cell membrane</keyword>
<evidence type="ECO:0000256" key="15">
    <source>
        <dbReference type="SAM" id="Phobius"/>
    </source>
</evidence>
<evidence type="ECO:0000256" key="3">
    <source>
        <dbReference type="ARBA" id="ARBA00022448"/>
    </source>
</evidence>
<evidence type="ECO:0000256" key="7">
    <source>
        <dbReference type="ARBA" id="ARBA00022692"/>
    </source>
</evidence>
<comment type="caution">
    <text evidence="17">The sequence shown here is derived from an EMBL/GenBank/DDBJ whole genome shotgun (WGS) entry which is preliminary data.</text>
</comment>
<feature type="transmembrane region" description="Helical" evidence="15">
    <location>
        <begin position="205"/>
        <end position="225"/>
    </location>
</feature>
<evidence type="ECO:0000256" key="13">
    <source>
        <dbReference type="ARBA" id="ARBA00023136"/>
    </source>
</evidence>
<evidence type="ECO:0000256" key="9">
    <source>
        <dbReference type="ARBA" id="ARBA00022982"/>
    </source>
</evidence>
<feature type="transmembrane region" description="Helical" evidence="15">
    <location>
        <begin position="32"/>
        <end position="54"/>
    </location>
</feature>
<feature type="transmembrane region" description="Helical" evidence="15">
    <location>
        <begin position="155"/>
        <end position="178"/>
    </location>
</feature>
<keyword evidence="7 14" id="KW-0812">Transmembrane</keyword>
<evidence type="ECO:0000259" key="16">
    <source>
        <dbReference type="PROSITE" id="PS50855"/>
    </source>
</evidence>
<evidence type="ECO:0000256" key="11">
    <source>
        <dbReference type="ARBA" id="ARBA00023004"/>
    </source>
</evidence>
<keyword evidence="5 14" id="KW-0349">Heme</keyword>
<evidence type="ECO:0000256" key="8">
    <source>
        <dbReference type="ARBA" id="ARBA00022723"/>
    </source>
</evidence>
<evidence type="ECO:0000256" key="6">
    <source>
        <dbReference type="ARBA" id="ARBA00022660"/>
    </source>
</evidence>
<evidence type="ECO:0000313" key="18">
    <source>
        <dbReference type="Proteomes" id="UP001055101"/>
    </source>
</evidence>
<keyword evidence="10 15" id="KW-1133">Transmembrane helix</keyword>
<evidence type="ECO:0000256" key="10">
    <source>
        <dbReference type="ARBA" id="ARBA00022989"/>
    </source>
</evidence>
<dbReference type="Gene3D" id="1.20.210.10">
    <property type="entry name" value="Cytochrome c oxidase-like, subunit I domain"/>
    <property type="match status" value="1"/>
</dbReference>
<dbReference type="Pfam" id="PF00115">
    <property type="entry name" value="COX1"/>
    <property type="match status" value="1"/>
</dbReference>
<dbReference type="RefSeq" id="WP_147819049.1">
    <property type="nucleotide sequence ID" value="NZ_BPRA01000010.1"/>
</dbReference>
<evidence type="ECO:0000256" key="5">
    <source>
        <dbReference type="ARBA" id="ARBA00022617"/>
    </source>
</evidence>
<comment type="similarity">
    <text evidence="2 14">Belongs to the heme-copper respiratory oxidase family.</text>
</comment>
<reference evidence="17" key="1">
    <citation type="journal article" date="2021" name="Front. Microbiol.">
        <title>Comprehensive Comparative Genomics and Phenotyping of Methylobacterium Species.</title>
        <authorList>
            <person name="Alessa O."/>
            <person name="Ogura Y."/>
            <person name="Fujitani Y."/>
            <person name="Takami H."/>
            <person name="Hayashi T."/>
            <person name="Sahin N."/>
            <person name="Tani A."/>
        </authorList>
    </citation>
    <scope>NUCLEOTIDE SEQUENCE</scope>
    <source>
        <strain evidence="17">DSM 23674</strain>
    </source>
</reference>
<evidence type="ECO:0000256" key="14">
    <source>
        <dbReference type="RuleBase" id="RU000370"/>
    </source>
</evidence>
<feature type="transmembrane region" description="Helical" evidence="15">
    <location>
        <begin position="326"/>
        <end position="348"/>
    </location>
</feature>
<proteinExistence type="inferred from homology"/>
<dbReference type="PANTHER" id="PTHR10422">
    <property type="entry name" value="CYTOCHROME C OXIDASE SUBUNIT 1"/>
    <property type="match status" value="1"/>
</dbReference>
<dbReference type="InterPro" id="IPR036927">
    <property type="entry name" value="Cyt_c_oxase-like_su1_sf"/>
</dbReference>
<feature type="transmembrane region" description="Helical" evidence="15">
    <location>
        <begin position="398"/>
        <end position="419"/>
    </location>
</feature>
<keyword evidence="12" id="KW-0186">Copper</keyword>
<dbReference type="Proteomes" id="UP001055101">
    <property type="component" value="Unassembled WGS sequence"/>
</dbReference>
<evidence type="ECO:0000256" key="1">
    <source>
        <dbReference type="ARBA" id="ARBA00004651"/>
    </source>
</evidence>
<keyword evidence="3 14" id="KW-0813">Transport</keyword>
<keyword evidence="18" id="KW-1185">Reference proteome</keyword>
<dbReference type="InterPro" id="IPR023615">
    <property type="entry name" value="Cyt_c_Oxase_su1_BS"/>
</dbReference>
<dbReference type="PANTHER" id="PTHR10422:SF35">
    <property type="entry name" value="CYTOCHROME BO(3) UBIQUINOL OXIDASE SUBUNIT 1"/>
    <property type="match status" value="1"/>
</dbReference>
<dbReference type="InterPro" id="IPR000883">
    <property type="entry name" value="Cyt_C_Oxase_1"/>
</dbReference>
<keyword evidence="11" id="KW-0408">Iron</keyword>
<gene>
    <name evidence="17" type="primary">cyoB_2</name>
    <name evidence="17" type="ORF">EKPJFOCH_2335</name>
</gene>
<dbReference type="PROSITE" id="PS50855">
    <property type="entry name" value="COX1"/>
    <property type="match status" value="1"/>
</dbReference>
<evidence type="ECO:0000256" key="12">
    <source>
        <dbReference type="ARBA" id="ARBA00023008"/>
    </source>
</evidence>
<keyword evidence="13 15" id="KW-0472">Membrane</keyword>
<keyword evidence="8" id="KW-0479">Metal-binding</keyword>
<keyword evidence="9 14" id="KW-0249">Electron transport</keyword>
<feature type="transmembrane region" description="Helical" evidence="15">
    <location>
        <begin position="468"/>
        <end position="490"/>
    </location>
</feature>
<feature type="transmembrane region" description="Helical" evidence="15">
    <location>
        <begin position="75"/>
        <end position="95"/>
    </location>
</feature>
<feature type="transmembrane region" description="Helical" evidence="15">
    <location>
        <begin position="439"/>
        <end position="456"/>
    </location>
</feature>
<dbReference type="InterPro" id="IPR023616">
    <property type="entry name" value="Cyt_c_oxase-like_su1_dom"/>
</dbReference>
<dbReference type="EMBL" id="BPRA01000010">
    <property type="protein sequence ID" value="GJE55839.1"/>
    <property type="molecule type" value="Genomic_DNA"/>
</dbReference>
<sequence length="699" mass="77503">MSAEIWYALLGRIDAKAFPFVRAWDNPTVSELIGAFAGALVVIGALALAALLTWKRWWRPLFRDWLTSLDHKKIGIMYIVLAGVMLSRALVEAVLMRAQQSLAVNAPGIVAPEHFAQLFSTHGTIMIFFMAMPFLTGLINYVVPLQIGARDVAFPLLNSISLMLTAGGAGLVMISLAVGEFSTGGWSGYPPFTETAFQPGVGPDYWIWAITLSSLGTTLSGLNFAATIYKKRCPGMHLMRMPLFSWTALCTAILMIFAMPPLTLATALLALDRYLGFHFFTNDLGGNVMNYVNLFWLFGHPEVYILILPAFGVYSEVISAFSSKELYGYTSLVVATMVIGVLSFTVWLHHFFTMGQSADVNAAFGIATMTIAVPTGVKIYDWIWTMFRGEVRFTAPMLFSLAFILTFVLGGLSGILLAIPPIDYMVHNTVFLVAHFHNMLIPGLLYGMIAGYMFWFPKAFGFRLSERWGKIAFVCWVAGFYLAFMPLYVLGLAGMTRRSQALFEPDFRPWLLAAIVGALLLLGGLVSLFVQLWVSVRDRAENRVPIGDPWDARSLEWSVPAPPPEYNFALIPQVDRLDAFYWLKEREQAYAPAGPYRDIRVPRNSWVGPLVGLTGTACAFGLVWHIWWLAILGFAGLWAVVIARSFVRDTHRIIPAAEVAAADRRWRDAAWATGAVPRQLEVTTANRGLAKIFPSEVPA</sequence>